<organism evidence="1">
    <name type="scientific">Bartonella schoenbuchensis</name>
    <dbReference type="NCBI Taxonomy" id="165694"/>
    <lineage>
        <taxon>Bacteria</taxon>
        <taxon>Pseudomonadati</taxon>
        <taxon>Pseudomonadota</taxon>
        <taxon>Alphaproteobacteria</taxon>
        <taxon>Hyphomicrobiales</taxon>
        <taxon>Bartonellaceae</taxon>
        <taxon>Bartonella</taxon>
    </lineage>
</organism>
<accession>A0A024LQM2</accession>
<reference evidence="1" key="2">
    <citation type="submission" date="2014-05" db="EMBL/GenBank/DDBJ databases">
        <title>Genome sequencing of Bartonella spp. isolated from human blood.</title>
        <authorList>
            <person name="Raoult D."/>
        </authorList>
    </citation>
    <scope>NUCLEOTIDE SEQUENCE</scope>
    <source>
        <strain evidence="1">MVT06</strain>
    </source>
</reference>
<protein>
    <submittedName>
        <fullName evidence="1">Uncharacterized protein</fullName>
    </submittedName>
</protein>
<proteinExistence type="predicted"/>
<sequence length="174" mass="19812">MLREDGYVKDLEDALVAKNLHDVRKDLCNHIRNVGQSKDLSLLLNTEYSIVDNDLSRYANSPEMKSSLKTALTEINVVKEHTVIVADPTQYQLINKAHSLSKNRKNGLPYDEARQAMASHYTRLGNLNKSRLTSVEKSIIDARRDNMKVMCRLYEQMQAKALGIHLSQNKDISL</sequence>
<name>A0A024LQM2_9HYPH</name>
<dbReference type="EMBL" id="HG977195">
    <property type="protein sequence ID" value="CDP79685.1"/>
    <property type="molecule type" value="Genomic_DNA"/>
</dbReference>
<dbReference type="AlphaFoldDB" id="A0A024LQM2"/>
<evidence type="ECO:0000313" key="1">
    <source>
        <dbReference type="EMBL" id="CDP79685.1"/>
    </source>
</evidence>
<reference evidence="1" key="1">
    <citation type="submission" date="2013-11" db="EMBL/GenBank/DDBJ databases">
        <authorList>
            <person name="GENOMES U."/>
        </authorList>
    </citation>
    <scope>NUCLEOTIDE SEQUENCE</scope>
    <source>
        <strain evidence="1">MVT06</strain>
    </source>
</reference>
<gene>
    <name evidence="1" type="ORF">BN1046_00582</name>
</gene>